<sequence length="142" mass="16084">MSGYDMKYKVHEAIRSFISGDESTYVHLFDLGIKLFVNALLLVWSKDQSGLSPSRYLKWEENNLEEFYAHYGSQVDASSIGGEISVYTPHRHRTEMRLDNSGCVLAYHGSDDFIACSKCISLKKMTLSPFSAITSLIEVKFL</sequence>
<reference evidence="1" key="1">
    <citation type="journal article" date="2011" name="PLoS Biol.">
        <title>Gene gain and loss during evolution of obligate parasitism in the white rust pathogen of Arabidopsis thaliana.</title>
        <authorList>
            <person name="Kemen E."/>
            <person name="Gardiner A."/>
            <person name="Schultz-Larsen T."/>
            <person name="Kemen A.C."/>
            <person name="Balmuth A.L."/>
            <person name="Robert-Seilaniantz A."/>
            <person name="Bailey K."/>
            <person name="Holub E."/>
            <person name="Studholme D.J."/>
            <person name="Maclean D."/>
            <person name="Jones J.D."/>
        </authorList>
    </citation>
    <scope>NUCLEOTIDE SEQUENCE</scope>
</reference>
<organism evidence="1">
    <name type="scientific">Albugo laibachii Nc14</name>
    <dbReference type="NCBI Taxonomy" id="890382"/>
    <lineage>
        <taxon>Eukaryota</taxon>
        <taxon>Sar</taxon>
        <taxon>Stramenopiles</taxon>
        <taxon>Oomycota</taxon>
        <taxon>Peronosporomycetes</taxon>
        <taxon>Albuginales</taxon>
        <taxon>Albuginaceae</taxon>
        <taxon>Albugo</taxon>
    </lineage>
</organism>
<reference evidence="1" key="2">
    <citation type="submission" date="2011-02" db="EMBL/GenBank/DDBJ databases">
        <authorList>
            <person name="MacLean D."/>
        </authorList>
    </citation>
    <scope>NUCLEOTIDE SEQUENCE</scope>
</reference>
<name>F0WQQ3_9STRA</name>
<protein>
    <submittedName>
        <fullName evidence="1">AlNc14C202G8713 protein</fullName>
    </submittedName>
</protein>
<dbReference type="EMBL" id="FR824247">
    <property type="protein sequence ID" value="CCA23662.1"/>
    <property type="molecule type" value="Genomic_DNA"/>
</dbReference>
<dbReference type="AlphaFoldDB" id="F0WQQ3"/>
<accession>F0WQQ3</accession>
<gene>
    <name evidence="1" type="primary">AlNc14C202G8713</name>
    <name evidence="1" type="ORF">ALNC14_098060</name>
</gene>
<evidence type="ECO:0000313" key="1">
    <source>
        <dbReference type="EMBL" id="CCA23662.1"/>
    </source>
</evidence>
<dbReference type="HOGENOM" id="CLU_1819401_0_0_1"/>
<proteinExistence type="predicted"/>